<dbReference type="Proteomes" id="UP000035054">
    <property type="component" value="Unassembled WGS sequence"/>
</dbReference>
<evidence type="ECO:0000313" key="2">
    <source>
        <dbReference type="EMBL" id="KKZ12274.1"/>
    </source>
</evidence>
<sequence>MTLYQQVEESLAVLVVKLPMVVPIQREQRGVTGGVNGQHEGPFESLNYSGRKKKSPGNSGIFKVMNSSELGRCLAVMGVGQY</sequence>
<dbReference type="EMBL" id="JXUO01000253">
    <property type="protein sequence ID" value="KKZ12274.1"/>
    <property type="molecule type" value="Genomic_DNA"/>
</dbReference>
<reference evidence="2 3" key="1">
    <citation type="submission" date="2015-01" db="EMBL/GenBank/DDBJ databases">
        <title>Lifestyle Evolution in Cyanobacterial Symbionts of Sponges.</title>
        <authorList>
            <person name="Burgsdorf I."/>
            <person name="Slaby B.M."/>
            <person name="Handley K.M."/>
            <person name="Haber M."/>
            <person name="Blom J."/>
            <person name="Marshall C.W."/>
            <person name="Gilbert J.A."/>
            <person name="Hentschel U."/>
            <person name="Steindler L."/>
        </authorList>
    </citation>
    <scope>NUCLEOTIDE SEQUENCE [LARGE SCALE GENOMIC DNA]</scope>
    <source>
        <strain evidence="2">142</strain>
    </source>
</reference>
<proteinExistence type="predicted"/>
<evidence type="ECO:0000256" key="1">
    <source>
        <dbReference type="SAM" id="MobiDB-lite"/>
    </source>
</evidence>
<comment type="caution">
    <text evidence="2">The sequence shown here is derived from an EMBL/GenBank/DDBJ whole genome shotgun (WGS) entry which is preliminary data.</text>
</comment>
<accession>A0A6N3X7E7</accession>
<evidence type="ECO:0000313" key="3">
    <source>
        <dbReference type="Proteomes" id="UP000035054"/>
    </source>
</evidence>
<protein>
    <submittedName>
        <fullName evidence="2">Uncharacterized protein</fullName>
    </submittedName>
</protein>
<gene>
    <name evidence="2" type="ORF">TH68_07690</name>
</gene>
<dbReference type="AlphaFoldDB" id="A0A6N3X7E7"/>
<feature type="region of interest" description="Disordered" evidence="1">
    <location>
        <begin position="31"/>
        <end position="55"/>
    </location>
</feature>
<name>A0A6N3X7E7_9SYNE</name>
<organism evidence="2 3">
    <name type="scientific">Candidatus Synechococcus spongiarum 142</name>
    <dbReference type="NCBI Taxonomy" id="1608213"/>
    <lineage>
        <taxon>Bacteria</taxon>
        <taxon>Bacillati</taxon>
        <taxon>Cyanobacteriota</taxon>
        <taxon>Cyanophyceae</taxon>
        <taxon>Synechococcales</taxon>
        <taxon>Synechococcaceae</taxon>
        <taxon>Synechococcus</taxon>
    </lineage>
</organism>